<evidence type="ECO:0000313" key="9">
    <source>
        <dbReference type="Proteomes" id="UP001364472"/>
    </source>
</evidence>
<accession>A0AAW9R9J0</accession>
<dbReference type="PANTHER" id="PTHR36115">
    <property type="entry name" value="PROLINE-RICH ANTIGEN HOMOLOG-RELATED"/>
    <property type="match status" value="1"/>
</dbReference>
<organism evidence="8 9">
    <name type="scientific">Denitratimonas tolerans</name>
    <dbReference type="NCBI Taxonomy" id="1338420"/>
    <lineage>
        <taxon>Bacteria</taxon>
        <taxon>Pseudomonadati</taxon>
        <taxon>Pseudomonadota</taxon>
        <taxon>Gammaproteobacteria</taxon>
        <taxon>Lysobacterales</taxon>
        <taxon>Lysobacteraceae</taxon>
        <taxon>Denitratimonas</taxon>
    </lineage>
</organism>
<evidence type="ECO:0000256" key="5">
    <source>
        <dbReference type="ARBA" id="ARBA00023136"/>
    </source>
</evidence>
<dbReference type="Proteomes" id="UP001364472">
    <property type="component" value="Unassembled WGS sequence"/>
</dbReference>
<evidence type="ECO:0000256" key="3">
    <source>
        <dbReference type="ARBA" id="ARBA00022692"/>
    </source>
</evidence>
<dbReference type="AlphaFoldDB" id="A0AAW9R9J0"/>
<evidence type="ECO:0000256" key="2">
    <source>
        <dbReference type="ARBA" id="ARBA00022475"/>
    </source>
</evidence>
<dbReference type="EMBL" id="JBBDHC010000013">
    <property type="protein sequence ID" value="MEJ1249954.1"/>
    <property type="molecule type" value="Genomic_DNA"/>
</dbReference>
<keyword evidence="2" id="KW-1003">Cell membrane</keyword>
<evidence type="ECO:0000256" key="4">
    <source>
        <dbReference type="ARBA" id="ARBA00022989"/>
    </source>
</evidence>
<evidence type="ECO:0000256" key="1">
    <source>
        <dbReference type="ARBA" id="ARBA00004651"/>
    </source>
</evidence>
<keyword evidence="4 6" id="KW-1133">Transmembrane helix</keyword>
<comment type="caution">
    <text evidence="8">The sequence shown here is derived from an EMBL/GenBank/DDBJ whole genome shotgun (WGS) entry which is preliminary data.</text>
</comment>
<feature type="transmembrane region" description="Helical" evidence="6">
    <location>
        <begin position="188"/>
        <end position="215"/>
    </location>
</feature>
<comment type="subcellular location">
    <subcellularLocation>
        <location evidence="1">Cell membrane</location>
        <topology evidence="1">Multi-pass membrane protein</topology>
    </subcellularLocation>
</comment>
<feature type="transmembrane region" description="Helical" evidence="6">
    <location>
        <begin position="37"/>
        <end position="60"/>
    </location>
</feature>
<dbReference type="InterPro" id="IPR045584">
    <property type="entry name" value="Pilin-like"/>
</dbReference>
<protein>
    <submittedName>
        <fullName evidence="8">RDD family protein</fullName>
    </submittedName>
</protein>
<dbReference type="InterPro" id="IPR051791">
    <property type="entry name" value="Pra-immunoreactive"/>
</dbReference>
<keyword evidence="9" id="KW-1185">Reference proteome</keyword>
<evidence type="ECO:0000259" key="7">
    <source>
        <dbReference type="Pfam" id="PF06271"/>
    </source>
</evidence>
<reference evidence="8 9" key="1">
    <citation type="journal article" date="2016" name="Antonie Van Leeuwenhoek">
        <title>Denitratimonas tolerans gen. nov., sp. nov., a denitrifying bacterium isolated from a bioreactor for tannery wastewater treatment.</title>
        <authorList>
            <person name="Han S.I."/>
            <person name="Kim J.O."/>
            <person name="Lee Y.R."/>
            <person name="Ekpeghere K.I."/>
            <person name="Koh S.C."/>
            <person name="Whang K.S."/>
        </authorList>
    </citation>
    <scope>NUCLEOTIDE SEQUENCE [LARGE SCALE GENOMIC DNA]</scope>
    <source>
        <strain evidence="8 9">KACC 17565</strain>
    </source>
</reference>
<evidence type="ECO:0000313" key="8">
    <source>
        <dbReference type="EMBL" id="MEJ1249954.1"/>
    </source>
</evidence>
<feature type="transmembrane region" description="Helical" evidence="6">
    <location>
        <begin position="72"/>
        <end position="96"/>
    </location>
</feature>
<dbReference type="Pfam" id="PF06271">
    <property type="entry name" value="RDD"/>
    <property type="match status" value="1"/>
</dbReference>
<dbReference type="GO" id="GO:0005886">
    <property type="term" value="C:plasma membrane"/>
    <property type="evidence" value="ECO:0007669"/>
    <property type="project" value="UniProtKB-SubCell"/>
</dbReference>
<proteinExistence type="predicted"/>
<dbReference type="SUPFAM" id="SSF54523">
    <property type="entry name" value="Pili subunits"/>
    <property type="match status" value="1"/>
</dbReference>
<keyword evidence="5 6" id="KW-0472">Membrane</keyword>
<sequence length="324" mass="35375">MSDQWIDPGHIVGSRQLEDVVQAGFLKRWAALFLDQLILGAGFYALLFIVIIIAGVVGGFERLQALDSDDPPGWVLAAYLGFTLVYYAAAGAYYTLMESSRHQATLGKQALGIKVVDRNGNRLTPAHALGRWFAASLSYLTLYIGFLMAAFTDRKQALHDMVAGTFVVDRWAYTEHPERQRRSLGGCVIALVVGMILAVALMVVGVLAAIAVPAYQQYLTRAQFSQVEIALAPLRASVAESVLVDGRCPDNASAGFDVPESYAAPGINRIVIGEFEEGFCGISIWMPPAIGNVERQFLAELDPIDNTWYCTNKAGIDRLPSWCH</sequence>
<keyword evidence="3 6" id="KW-0812">Transmembrane</keyword>
<gene>
    <name evidence="8" type="ORF">WB794_09750</name>
</gene>
<name>A0AAW9R9J0_9GAMM</name>
<dbReference type="Gene3D" id="3.30.700.10">
    <property type="entry name" value="Glycoprotein, Type 4 Pilin"/>
    <property type="match status" value="1"/>
</dbReference>
<dbReference type="RefSeq" id="WP_337335673.1">
    <property type="nucleotide sequence ID" value="NZ_JBBDHC010000013.1"/>
</dbReference>
<feature type="transmembrane region" description="Helical" evidence="6">
    <location>
        <begin position="132"/>
        <end position="151"/>
    </location>
</feature>
<dbReference type="PANTHER" id="PTHR36115:SF6">
    <property type="entry name" value="PROLINE-RICH ANTIGEN HOMOLOG"/>
    <property type="match status" value="1"/>
</dbReference>
<feature type="domain" description="RDD" evidence="7">
    <location>
        <begin position="23"/>
        <end position="164"/>
    </location>
</feature>
<evidence type="ECO:0000256" key="6">
    <source>
        <dbReference type="SAM" id="Phobius"/>
    </source>
</evidence>
<dbReference type="InterPro" id="IPR010432">
    <property type="entry name" value="RDD"/>
</dbReference>